<gene>
    <name evidence="4" type="ORF">CDL12_00733</name>
</gene>
<dbReference type="InterPro" id="IPR019557">
    <property type="entry name" value="AminoTfrase-like_pln_mobile"/>
</dbReference>
<comment type="caution">
    <text evidence="4">The sequence shown here is derived from an EMBL/GenBank/DDBJ whole genome shotgun (WGS) entry which is preliminary data.</text>
</comment>
<keyword evidence="5" id="KW-1185">Reference proteome</keyword>
<dbReference type="PANTHER" id="PTHR36607">
    <property type="entry name" value="1,2-DIHYDROXY-3-KETO-5-METHYLTHIOPENTENE DIOXYGENASE 4"/>
    <property type="match status" value="1"/>
</dbReference>
<reference evidence="5" key="1">
    <citation type="journal article" date="2018" name="Gigascience">
        <title>Genome assembly of the Pink Ipe (Handroanthus impetiginosus, Bignoniaceae), a highly valued, ecologically keystone Neotropical timber forest tree.</title>
        <authorList>
            <person name="Silva-Junior O.B."/>
            <person name="Grattapaglia D."/>
            <person name="Novaes E."/>
            <person name="Collevatti R.G."/>
        </authorList>
    </citation>
    <scope>NUCLEOTIDE SEQUENCE [LARGE SCALE GENOMIC DNA]</scope>
    <source>
        <strain evidence="5">cv. UFG-1</strain>
    </source>
</reference>
<feature type="compositionally biased region" description="Polar residues" evidence="2">
    <location>
        <begin position="583"/>
        <end position="605"/>
    </location>
</feature>
<dbReference type="Pfam" id="PF10536">
    <property type="entry name" value="PMD"/>
    <property type="match status" value="1"/>
</dbReference>
<dbReference type="Proteomes" id="UP000231279">
    <property type="component" value="Unassembled WGS sequence"/>
</dbReference>
<evidence type="ECO:0000256" key="2">
    <source>
        <dbReference type="SAM" id="MobiDB-lite"/>
    </source>
</evidence>
<evidence type="ECO:0000313" key="4">
    <source>
        <dbReference type="EMBL" id="PIN26510.1"/>
    </source>
</evidence>
<accession>A0A2G9IA30</accession>
<evidence type="ECO:0000313" key="5">
    <source>
        <dbReference type="Proteomes" id="UP000231279"/>
    </source>
</evidence>
<organism evidence="4 5">
    <name type="scientific">Handroanthus impetiginosus</name>
    <dbReference type="NCBI Taxonomy" id="429701"/>
    <lineage>
        <taxon>Eukaryota</taxon>
        <taxon>Viridiplantae</taxon>
        <taxon>Streptophyta</taxon>
        <taxon>Embryophyta</taxon>
        <taxon>Tracheophyta</taxon>
        <taxon>Spermatophyta</taxon>
        <taxon>Magnoliopsida</taxon>
        <taxon>eudicotyledons</taxon>
        <taxon>Gunneridae</taxon>
        <taxon>Pentapetalae</taxon>
        <taxon>asterids</taxon>
        <taxon>lamiids</taxon>
        <taxon>Lamiales</taxon>
        <taxon>Bignoniaceae</taxon>
        <taxon>Crescentiina</taxon>
        <taxon>Tabebuia alliance</taxon>
        <taxon>Handroanthus</taxon>
    </lineage>
</organism>
<name>A0A2G9IA30_9LAMI</name>
<dbReference type="PANTHER" id="PTHR36607:SF20">
    <property type="entry name" value="AMINOTRANSFERASE-LIKE PLANT MOBILE DOMAIN-CONTAINING PROTEIN"/>
    <property type="match status" value="1"/>
</dbReference>
<feature type="domain" description="Aminotransferase-like plant mobile" evidence="3">
    <location>
        <begin position="313"/>
        <end position="565"/>
    </location>
</feature>
<feature type="region of interest" description="Disordered" evidence="2">
    <location>
        <begin position="583"/>
        <end position="606"/>
    </location>
</feature>
<keyword evidence="1" id="KW-0175">Coiled coil</keyword>
<sequence>MALVLNFIRLKERIPVEQLRSAEKRSSSKISCSLASDFLLPRLMKIDVENQNEPYPCIVIRGSDSVKIKPTSLLVFKPVVGVRSSIVRSDKSMHISNWSEEAIRESAKSLGDASSRTRVVLLKSSLHNIDETYNAFNLPNQRFFASGGSWKTPTSQFGEISFHAGYWEWTEDILGYHAEALKQAKIYAVVHASLFTYDIRGLCGLPIRGEFYDEVIPTVKELLGIDLHKSFLPRSCKYLFMVYHHLSHDSTGVSASNWITFWFRGPTKYSETPPRTSRKRLTKSRLLRNPCGNVNISLLSRTEEHEEPFKTLEIEEGVKEETYLAAFLSCWLCHFVLPHRRVNRIRATVFKVASMMARGDTFALAVPILVSIYRCLRDISTSASLNESTVIFPIHYLYGWTAQHLDTHYTSKIELVRAYMVKYAWENMAKHFGLSEARDLFHNVNPSSLQQLRSYQEGQISVIDKAGISDKYKDLFVALRSSYLTFRTGEEHIVEVYSPHRFSRQHRFCQDVLGTLRREILSCELNELVRLWASSTLLGTLSKLTIPGDASSPPLVSKEYSDWWRKCWKATSTKNMKIILKVNQSTAQEPSSGRTHQSRNSTTARNVEARVPKLWDEVQQHKKCSLSGDLKRKSNSLKEQCGLLENSEVEVVHQVDPLEGNELLSTEKEAKSTSGGSARSVNEASVFDFVEEDIFVHPHKNNSPTIQVEKDPDVEILPNAFEVSSRPHPVFTASEFCPQAIKTAAEQLLVKFLWEQICQQISRTSFEEIPQIKPKIDELVEEMGKHTGDISLAKSHLAIFFDRASDFIEVKLSFASKKTLETHETSLSLAQQNLLEAESRESKEAELMRNIKAELLRLTQEEEELKRQLVELGIKRETANVSFGQAEESLSKTQEDVAAKREMVLKIESEPYLSKKDTEALEKMAVELEDSRRDLASFNLFA</sequence>
<evidence type="ECO:0000259" key="3">
    <source>
        <dbReference type="Pfam" id="PF10536"/>
    </source>
</evidence>
<proteinExistence type="predicted"/>
<dbReference type="STRING" id="429701.A0A2G9IA30"/>
<dbReference type="AlphaFoldDB" id="A0A2G9IA30"/>
<feature type="coiled-coil region" evidence="1">
    <location>
        <begin position="820"/>
        <end position="875"/>
    </location>
</feature>
<protein>
    <recommendedName>
        <fullName evidence="3">Aminotransferase-like plant mobile domain-containing protein</fullName>
    </recommendedName>
</protein>
<dbReference type="OrthoDB" id="910577at2759"/>
<dbReference type="EMBL" id="NKXS01000080">
    <property type="protein sequence ID" value="PIN26510.1"/>
    <property type="molecule type" value="Genomic_DNA"/>
</dbReference>
<evidence type="ECO:0000256" key="1">
    <source>
        <dbReference type="SAM" id="Coils"/>
    </source>
</evidence>